<dbReference type="KEGG" id="ksn:43586349"/>
<evidence type="ECO:0000313" key="1">
    <source>
        <dbReference type="EMBL" id="WWD17389.1"/>
    </source>
</evidence>
<dbReference type="Proteomes" id="UP000322225">
    <property type="component" value="Chromosome 3"/>
</dbReference>
<dbReference type="GeneID" id="43586349"/>
<protein>
    <submittedName>
        <fullName evidence="1">Uncharacterized protein</fullName>
    </submittedName>
</protein>
<gene>
    <name evidence="1" type="ORF">CI109_101830</name>
</gene>
<dbReference type="OrthoDB" id="2562918at2759"/>
<reference evidence="1" key="2">
    <citation type="submission" date="2024-01" db="EMBL/GenBank/DDBJ databases">
        <title>Comparative genomics of Cryptococcus and Kwoniella reveals pathogenesis evolution and contrasting modes of karyotype evolution via chromosome fusion or intercentromeric recombination.</title>
        <authorList>
            <person name="Coelho M.A."/>
            <person name="David-Palma M."/>
            <person name="Shea T."/>
            <person name="Bowers K."/>
            <person name="McGinley-Smith S."/>
            <person name="Mohammad A.W."/>
            <person name="Gnirke A."/>
            <person name="Yurkov A.M."/>
            <person name="Nowrousian M."/>
            <person name="Sun S."/>
            <person name="Cuomo C.A."/>
            <person name="Heitman J."/>
        </authorList>
    </citation>
    <scope>NUCLEOTIDE SEQUENCE</scope>
    <source>
        <strain evidence="1">CBS 12478</strain>
    </source>
</reference>
<name>A0A5M6C555_9TREE</name>
<evidence type="ECO:0000313" key="2">
    <source>
        <dbReference type="Proteomes" id="UP000322225"/>
    </source>
</evidence>
<organism evidence="1 2">
    <name type="scientific">Kwoniella shandongensis</name>
    <dbReference type="NCBI Taxonomy" id="1734106"/>
    <lineage>
        <taxon>Eukaryota</taxon>
        <taxon>Fungi</taxon>
        <taxon>Dikarya</taxon>
        <taxon>Basidiomycota</taxon>
        <taxon>Agaricomycotina</taxon>
        <taxon>Tremellomycetes</taxon>
        <taxon>Tremellales</taxon>
        <taxon>Cryptococcaceae</taxon>
        <taxon>Kwoniella</taxon>
    </lineage>
</organism>
<keyword evidence="2" id="KW-1185">Reference proteome</keyword>
<proteinExistence type="predicted"/>
<dbReference type="AlphaFoldDB" id="A0A5M6C555"/>
<dbReference type="EMBL" id="CP144053">
    <property type="protein sequence ID" value="WWD17389.1"/>
    <property type="molecule type" value="Genomic_DNA"/>
</dbReference>
<dbReference type="RefSeq" id="XP_031863176.1">
    <property type="nucleotide sequence ID" value="XM_032002239.1"/>
</dbReference>
<reference evidence="1" key="1">
    <citation type="submission" date="2017-08" db="EMBL/GenBank/DDBJ databases">
        <authorList>
            <person name="Cuomo C."/>
            <person name="Billmyre B."/>
            <person name="Heitman J."/>
        </authorList>
    </citation>
    <scope>NUCLEOTIDE SEQUENCE</scope>
    <source>
        <strain evidence="1">CBS 12478</strain>
    </source>
</reference>
<accession>A0A5M6C555</accession>
<sequence length="116" mass="12429">MKVFTALAASLPAVASMPVMAGLSISGPESLFSCTPTTYSWTPTHPPYTVSTYDYSISDIPSLIDEPVVIPDYSTATWVLDVRPGRNISVMVVDAKGNSAETWPRVVGFGNTHCFA</sequence>